<comment type="caution">
    <text evidence="6">The sequence shown here is derived from an EMBL/GenBank/DDBJ whole genome shotgun (WGS) entry which is preliminary data.</text>
</comment>
<accession>A0ABW0R790</accession>
<dbReference type="InterPro" id="IPR036388">
    <property type="entry name" value="WH-like_DNA-bd_sf"/>
</dbReference>
<dbReference type="InterPro" id="IPR036390">
    <property type="entry name" value="WH_DNA-bd_sf"/>
</dbReference>
<evidence type="ECO:0000256" key="3">
    <source>
        <dbReference type="ARBA" id="ARBA00023125"/>
    </source>
</evidence>
<dbReference type="InterPro" id="IPR050950">
    <property type="entry name" value="HTH-type_LysR_regulators"/>
</dbReference>
<comment type="similarity">
    <text evidence="1">Belongs to the LysR transcriptional regulatory family.</text>
</comment>
<sequence>MKKSYKGIGALDIHSLIYFQTVAKYENMSRAAEILHVSQPALSKSISMLEEYLGVELFDRNGRSIKLNRYGKFFLERTNIILKEIERAKEDLANLVSPNYGEVSLGFMHTLGLEVIPSLMTKAKKQFPHMRFQLTQSNSSAIMKRLEMGELDLCLVSSLETSKDVHWEKLWEEELYLIVPKQHPLKSRKKVKIAEFAEEPFISIKKGNSLRKYVDEVFRREGFQLNVAFEGEEVHTIAGLVESGLGVSLIPLIKGLDQYDVHIIKVDAKDCKREIGLSYLNNRYMSGAVIQFAEFIRDFFKNKPQTDSTSSVQG</sequence>
<dbReference type="InterPro" id="IPR000847">
    <property type="entry name" value="LysR_HTH_N"/>
</dbReference>
<keyword evidence="3" id="KW-0238">DNA-binding</keyword>
<proteinExistence type="inferred from homology"/>
<dbReference type="PANTHER" id="PTHR30419">
    <property type="entry name" value="HTH-TYPE TRANSCRIPTIONAL REGULATOR YBHD"/>
    <property type="match status" value="1"/>
</dbReference>
<evidence type="ECO:0000256" key="4">
    <source>
        <dbReference type="ARBA" id="ARBA00023163"/>
    </source>
</evidence>
<dbReference type="Gene3D" id="3.40.190.290">
    <property type="match status" value="1"/>
</dbReference>
<dbReference type="PRINTS" id="PR00039">
    <property type="entry name" value="HTHLYSR"/>
</dbReference>
<organism evidence="6 7">
    <name type="scientific">Ureibacillus suwonensis</name>
    <dbReference type="NCBI Taxonomy" id="313007"/>
    <lineage>
        <taxon>Bacteria</taxon>
        <taxon>Bacillati</taxon>
        <taxon>Bacillota</taxon>
        <taxon>Bacilli</taxon>
        <taxon>Bacillales</taxon>
        <taxon>Caryophanaceae</taxon>
        <taxon>Ureibacillus</taxon>
    </lineage>
</organism>
<evidence type="ECO:0000259" key="5">
    <source>
        <dbReference type="PROSITE" id="PS50931"/>
    </source>
</evidence>
<dbReference type="Pfam" id="PF03466">
    <property type="entry name" value="LysR_substrate"/>
    <property type="match status" value="1"/>
</dbReference>
<protein>
    <submittedName>
        <fullName evidence="6">LysR substrate-binding domain-containing protein</fullName>
    </submittedName>
</protein>
<evidence type="ECO:0000313" key="7">
    <source>
        <dbReference type="Proteomes" id="UP001595978"/>
    </source>
</evidence>
<dbReference type="PROSITE" id="PS50931">
    <property type="entry name" value="HTH_LYSR"/>
    <property type="match status" value="1"/>
</dbReference>
<keyword evidence="7" id="KW-1185">Reference proteome</keyword>
<dbReference type="PANTHER" id="PTHR30419:SF28">
    <property type="entry name" value="HTH-TYPE TRANSCRIPTIONAL REGULATOR BSDA"/>
    <property type="match status" value="1"/>
</dbReference>
<keyword evidence="2" id="KW-0805">Transcription regulation</keyword>
<reference evidence="7" key="1">
    <citation type="journal article" date="2019" name="Int. J. Syst. Evol. Microbiol.">
        <title>The Global Catalogue of Microorganisms (GCM) 10K type strain sequencing project: providing services to taxonomists for standard genome sequencing and annotation.</title>
        <authorList>
            <consortium name="The Broad Institute Genomics Platform"/>
            <consortium name="The Broad Institute Genome Sequencing Center for Infectious Disease"/>
            <person name="Wu L."/>
            <person name="Ma J."/>
        </authorList>
    </citation>
    <scope>NUCLEOTIDE SEQUENCE [LARGE SCALE GENOMIC DNA]</scope>
    <source>
        <strain evidence="7">CCUG 56331</strain>
    </source>
</reference>
<dbReference type="Pfam" id="PF00126">
    <property type="entry name" value="HTH_1"/>
    <property type="match status" value="1"/>
</dbReference>
<evidence type="ECO:0000256" key="1">
    <source>
        <dbReference type="ARBA" id="ARBA00009437"/>
    </source>
</evidence>
<gene>
    <name evidence="6" type="ORF">ACFPOH_00310</name>
</gene>
<keyword evidence="4" id="KW-0804">Transcription</keyword>
<dbReference type="SUPFAM" id="SSF46785">
    <property type="entry name" value="Winged helix' DNA-binding domain"/>
    <property type="match status" value="1"/>
</dbReference>
<feature type="domain" description="HTH lysR-type" evidence="5">
    <location>
        <begin position="11"/>
        <end position="68"/>
    </location>
</feature>
<dbReference type="SUPFAM" id="SSF53850">
    <property type="entry name" value="Periplasmic binding protein-like II"/>
    <property type="match status" value="1"/>
</dbReference>
<dbReference type="InterPro" id="IPR005119">
    <property type="entry name" value="LysR_subst-bd"/>
</dbReference>
<evidence type="ECO:0000313" key="6">
    <source>
        <dbReference type="EMBL" id="MFC5540238.1"/>
    </source>
</evidence>
<evidence type="ECO:0000256" key="2">
    <source>
        <dbReference type="ARBA" id="ARBA00023015"/>
    </source>
</evidence>
<dbReference type="Gene3D" id="1.10.10.10">
    <property type="entry name" value="Winged helix-like DNA-binding domain superfamily/Winged helix DNA-binding domain"/>
    <property type="match status" value="1"/>
</dbReference>
<dbReference type="Proteomes" id="UP001595978">
    <property type="component" value="Unassembled WGS sequence"/>
</dbReference>
<name>A0ABW0R790_9BACL</name>
<dbReference type="RefSeq" id="WP_342469575.1">
    <property type="nucleotide sequence ID" value="NZ_JBHSNQ010000009.1"/>
</dbReference>
<dbReference type="CDD" id="cd08434">
    <property type="entry name" value="PBP2_GltC_like"/>
    <property type="match status" value="1"/>
</dbReference>
<dbReference type="EMBL" id="JBHSNQ010000009">
    <property type="protein sequence ID" value="MFC5540238.1"/>
    <property type="molecule type" value="Genomic_DNA"/>
</dbReference>